<dbReference type="SUPFAM" id="SSF51735">
    <property type="entry name" value="NAD(P)-binding Rossmann-fold domains"/>
    <property type="match status" value="1"/>
</dbReference>
<dbReference type="CDD" id="cd08267">
    <property type="entry name" value="MDR1"/>
    <property type="match status" value="1"/>
</dbReference>
<dbReference type="InterPro" id="IPR013154">
    <property type="entry name" value="ADH-like_N"/>
</dbReference>
<dbReference type="SUPFAM" id="SSF50129">
    <property type="entry name" value="GroES-like"/>
    <property type="match status" value="1"/>
</dbReference>
<dbReference type="Gene3D" id="3.40.50.720">
    <property type="entry name" value="NAD(P)-binding Rossmann-like Domain"/>
    <property type="match status" value="1"/>
</dbReference>
<reference evidence="2 3" key="1">
    <citation type="submission" date="2016-04" db="EMBL/GenBank/DDBJ databases">
        <title>A degradative enzymes factory behind the ericoid mycorrhizal symbiosis.</title>
        <authorList>
            <consortium name="DOE Joint Genome Institute"/>
            <person name="Martino E."/>
            <person name="Morin E."/>
            <person name="Grelet G."/>
            <person name="Kuo A."/>
            <person name="Kohler A."/>
            <person name="Daghino S."/>
            <person name="Barry K."/>
            <person name="Choi C."/>
            <person name="Cichocki N."/>
            <person name="Clum A."/>
            <person name="Copeland A."/>
            <person name="Hainaut M."/>
            <person name="Haridas S."/>
            <person name="Labutti K."/>
            <person name="Lindquist E."/>
            <person name="Lipzen A."/>
            <person name="Khouja H.-R."/>
            <person name="Murat C."/>
            <person name="Ohm R."/>
            <person name="Olson A."/>
            <person name="Spatafora J."/>
            <person name="Veneault-Fourrey C."/>
            <person name="Henrissat B."/>
            <person name="Grigoriev I."/>
            <person name="Martin F."/>
            <person name="Perotto S."/>
        </authorList>
    </citation>
    <scope>NUCLEOTIDE SEQUENCE [LARGE SCALE GENOMIC DNA]</scope>
    <source>
        <strain evidence="2 3">F</strain>
    </source>
</reference>
<dbReference type="PANTHER" id="PTHR11695:SF294">
    <property type="entry name" value="RETICULON-4-INTERACTING PROTEIN 1, MITOCHONDRIAL"/>
    <property type="match status" value="1"/>
</dbReference>
<dbReference type="Proteomes" id="UP000235786">
    <property type="component" value="Unassembled WGS sequence"/>
</dbReference>
<sequence>MSTIPPTMRAWTFSQAGKPEDILRFNPAHPTPPPATGSNVVVRVSYVALSSAYTNLMNNIPSIVRHSAIPEIDFSGFIAQVGPKNPYKLSPGTPVFGTIPVLPSLLFGAGALAEYITVPAENVIVKPKTVGLSQAAGLTSLAHTAVLMVERAKITAGTRVLVHGGGGDIGSMALQISGDAGAMVVVTCSASKIDMVLQLGAEEAIDYQANHPLTGFLSERFGQQQFDVILDTVGSQDLYEQSPSYLTPHGVYVNVGNIGVSTALTLWRWIKNSILPSFLGGVPRKFIQFSGIPTKEWGEKIASLAAEKRLHILVDSSFKLEDALLAYKRMRDGGRKGRCLIEVSP</sequence>
<feature type="domain" description="Enoyl reductase (ER)" evidence="1">
    <location>
        <begin position="17"/>
        <end position="341"/>
    </location>
</feature>
<protein>
    <submittedName>
        <fullName evidence="2">NAD(P)-binding protein</fullName>
    </submittedName>
</protein>
<dbReference type="EMBL" id="KZ613945">
    <property type="protein sequence ID" value="PMD40389.1"/>
    <property type="molecule type" value="Genomic_DNA"/>
</dbReference>
<dbReference type="STRING" id="1149755.A0A2J6RPE9"/>
<dbReference type="Pfam" id="PF00107">
    <property type="entry name" value="ADH_zinc_N"/>
    <property type="match status" value="1"/>
</dbReference>
<dbReference type="PANTHER" id="PTHR11695">
    <property type="entry name" value="ALCOHOL DEHYDROGENASE RELATED"/>
    <property type="match status" value="1"/>
</dbReference>
<evidence type="ECO:0000313" key="3">
    <source>
        <dbReference type="Proteomes" id="UP000235786"/>
    </source>
</evidence>
<organism evidence="2 3">
    <name type="scientific">Hyaloscypha variabilis (strain UAMH 11265 / GT02V1 / F)</name>
    <name type="common">Meliniomyces variabilis</name>
    <dbReference type="NCBI Taxonomy" id="1149755"/>
    <lineage>
        <taxon>Eukaryota</taxon>
        <taxon>Fungi</taxon>
        <taxon>Dikarya</taxon>
        <taxon>Ascomycota</taxon>
        <taxon>Pezizomycotina</taxon>
        <taxon>Leotiomycetes</taxon>
        <taxon>Helotiales</taxon>
        <taxon>Hyaloscyphaceae</taxon>
        <taxon>Hyaloscypha</taxon>
        <taxon>Hyaloscypha variabilis</taxon>
    </lineage>
</organism>
<dbReference type="GO" id="GO:0016491">
    <property type="term" value="F:oxidoreductase activity"/>
    <property type="evidence" value="ECO:0007669"/>
    <property type="project" value="InterPro"/>
</dbReference>
<dbReference type="OrthoDB" id="3509362at2759"/>
<dbReference type="InterPro" id="IPR050700">
    <property type="entry name" value="YIM1/Zinc_Alcohol_DH_Fams"/>
</dbReference>
<evidence type="ECO:0000259" key="1">
    <source>
        <dbReference type="SMART" id="SM00829"/>
    </source>
</evidence>
<gene>
    <name evidence="2" type="ORF">L207DRAFT_458967</name>
</gene>
<dbReference type="InterPro" id="IPR011032">
    <property type="entry name" value="GroES-like_sf"/>
</dbReference>
<dbReference type="SMART" id="SM00829">
    <property type="entry name" value="PKS_ER"/>
    <property type="match status" value="1"/>
</dbReference>
<accession>A0A2J6RPE9</accession>
<dbReference type="InterPro" id="IPR013149">
    <property type="entry name" value="ADH-like_C"/>
</dbReference>
<dbReference type="InterPro" id="IPR020843">
    <property type="entry name" value="ER"/>
</dbReference>
<dbReference type="GO" id="GO:0005739">
    <property type="term" value="C:mitochondrion"/>
    <property type="evidence" value="ECO:0007669"/>
    <property type="project" value="TreeGrafter"/>
</dbReference>
<dbReference type="InterPro" id="IPR036291">
    <property type="entry name" value="NAD(P)-bd_dom_sf"/>
</dbReference>
<name>A0A2J6RPE9_HYAVF</name>
<dbReference type="AlphaFoldDB" id="A0A2J6RPE9"/>
<keyword evidence="3" id="KW-1185">Reference proteome</keyword>
<proteinExistence type="predicted"/>
<dbReference type="Pfam" id="PF08240">
    <property type="entry name" value="ADH_N"/>
    <property type="match status" value="1"/>
</dbReference>
<evidence type="ECO:0000313" key="2">
    <source>
        <dbReference type="EMBL" id="PMD40389.1"/>
    </source>
</evidence>
<dbReference type="Gene3D" id="3.90.180.10">
    <property type="entry name" value="Medium-chain alcohol dehydrogenases, catalytic domain"/>
    <property type="match status" value="1"/>
</dbReference>